<keyword evidence="3" id="KW-1185">Reference proteome</keyword>
<organism evidence="2 3">
    <name type="scientific">Miscanthus lutarioriparius</name>
    <dbReference type="NCBI Taxonomy" id="422564"/>
    <lineage>
        <taxon>Eukaryota</taxon>
        <taxon>Viridiplantae</taxon>
        <taxon>Streptophyta</taxon>
        <taxon>Embryophyta</taxon>
        <taxon>Tracheophyta</taxon>
        <taxon>Spermatophyta</taxon>
        <taxon>Magnoliopsida</taxon>
        <taxon>Liliopsida</taxon>
        <taxon>Poales</taxon>
        <taxon>Poaceae</taxon>
        <taxon>PACMAD clade</taxon>
        <taxon>Panicoideae</taxon>
        <taxon>Andropogonodae</taxon>
        <taxon>Andropogoneae</taxon>
        <taxon>Saccharinae</taxon>
        <taxon>Miscanthus</taxon>
    </lineage>
</organism>
<evidence type="ECO:0000313" key="3">
    <source>
        <dbReference type="Proteomes" id="UP000604825"/>
    </source>
</evidence>
<dbReference type="EMBL" id="CAJGYO010000006">
    <property type="protein sequence ID" value="CAD6234725.1"/>
    <property type="molecule type" value="Genomic_DNA"/>
</dbReference>
<proteinExistence type="predicted"/>
<dbReference type="AlphaFoldDB" id="A0A811P157"/>
<evidence type="ECO:0000256" key="1">
    <source>
        <dbReference type="SAM" id="MobiDB-lite"/>
    </source>
</evidence>
<comment type="caution">
    <text evidence="2">The sequence shown here is derived from an EMBL/GenBank/DDBJ whole genome shotgun (WGS) entry which is preliminary data.</text>
</comment>
<evidence type="ECO:0000313" key="2">
    <source>
        <dbReference type="EMBL" id="CAD6234725.1"/>
    </source>
</evidence>
<reference evidence="2" key="1">
    <citation type="submission" date="2020-10" db="EMBL/GenBank/DDBJ databases">
        <authorList>
            <person name="Han B."/>
            <person name="Lu T."/>
            <person name="Zhao Q."/>
            <person name="Huang X."/>
            <person name="Zhao Y."/>
        </authorList>
    </citation>
    <scope>NUCLEOTIDE SEQUENCE</scope>
</reference>
<dbReference type="Proteomes" id="UP000604825">
    <property type="component" value="Unassembled WGS sequence"/>
</dbReference>
<protein>
    <submittedName>
        <fullName evidence="2">Uncharacterized protein</fullName>
    </submittedName>
</protein>
<name>A0A811P157_9POAL</name>
<feature type="region of interest" description="Disordered" evidence="1">
    <location>
        <begin position="1"/>
        <end position="22"/>
    </location>
</feature>
<sequence>MDRSKADAAATPGACFPTSSMLKEPRPMAEAVAGRFALTLQPAAHGDMSESFYPGVEDGDFNSHAEKTEGIAAFEPIVLGDVGEISCPNFEDGGGYFNSDNEKSEETAATCLERVILAHNHSFVSPDKTHMLRSQQRMTKADEHIISKMRQAGVRPTEIYDFFFSGGQVELRMCIF</sequence>
<accession>A0A811P157</accession>
<gene>
    <name evidence="2" type="ORF">NCGR_LOCUS23169</name>
</gene>